<dbReference type="GO" id="GO:0005829">
    <property type="term" value="C:cytosol"/>
    <property type="evidence" value="ECO:0007669"/>
    <property type="project" value="TreeGrafter"/>
</dbReference>
<dbReference type="PANTHER" id="PTHR12128">
    <property type="entry name" value="DIHYDRODIPICOLINATE SYNTHASE"/>
    <property type="match status" value="1"/>
</dbReference>
<keyword evidence="5 12" id="KW-0963">Cytoplasm</keyword>
<keyword evidence="17" id="KW-1185">Reference proteome</keyword>
<proteinExistence type="inferred from homology"/>
<reference evidence="16 17" key="1">
    <citation type="submission" date="2020-08" db="EMBL/GenBank/DDBJ databases">
        <title>Genomic Encyclopedia of Type Strains, Phase IV (KMG-IV): sequencing the most valuable type-strain genomes for metagenomic binning, comparative biology and taxonomic classification.</title>
        <authorList>
            <person name="Goeker M."/>
        </authorList>
    </citation>
    <scope>NUCLEOTIDE SEQUENCE [LARGE SCALE GENOMIC DNA]</scope>
    <source>
        <strain evidence="16 17">DSM 17328</strain>
    </source>
</reference>
<dbReference type="RefSeq" id="WP_184065860.1">
    <property type="nucleotide sequence ID" value="NZ_JACHNZ010000008.1"/>
</dbReference>
<keyword evidence="9 12" id="KW-0456">Lyase</keyword>
<sequence>MTARFYGSIPALVTPFRDGSVDFATFEAFVDWQITEGSTGLVPCGTTGESATMTIDEHNAVIAACIKAAAGRVPVIAGCGSNDTACAVSHARHAEKAGADAALVVSPYYNKPNQEGLYQHFKAIADATSLPIILYNIPGRSVVDIAPATMKRLSEIPNIVGVKDATGLIQRISEQRLSCGTDFIQLSGNDDMTLGIMVSGGHGCISVTANVAPRLCADFQTACLEKRWDDALALQDRLYPLHAGLFSDASPGPAKYALSKLGKLKEELRLPMVPAGEAARHIVDAAMAHAGIG</sequence>
<evidence type="ECO:0000256" key="4">
    <source>
        <dbReference type="ARBA" id="ARBA00012086"/>
    </source>
</evidence>
<evidence type="ECO:0000256" key="1">
    <source>
        <dbReference type="ARBA" id="ARBA00003294"/>
    </source>
</evidence>
<comment type="catalytic activity">
    <reaction evidence="11 12">
        <text>L-aspartate 4-semialdehyde + pyruvate = (2S,4S)-4-hydroxy-2,3,4,5-tetrahydrodipicolinate + H2O + H(+)</text>
        <dbReference type="Rhea" id="RHEA:34171"/>
        <dbReference type="ChEBI" id="CHEBI:15361"/>
        <dbReference type="ChEBI" id="CHEBI:15377"/>
        <dbReference type="ChEBI" id="CHEBI:15378"/>
        <dbReference type="ChEBI" id="CHEBI:67139"/>
        <dbReference type="ChEBI" id="CHEBI:537519"/>
        <dbReference type="EC" id="4.3.3.7"/>
    </reaction>
</comment>
<dbReference type="PIRSF" id="PIRSF001365">
    <property type="entry name" value="DHDPS"/>
    <property type="match status" value="1"/>
</dbReference>
<evidence type="ECO:0000313" key="17">
    <source>
        <dbReference type="Proteomes" id="UP000566324"/>
    </source>
</evidence>
<feature type="binding site" evidence="12 15">
    <location>
        <position position="205"/>
    </location>
    <ligand>
        <name>pyruvate</name>
        <dbReference type="ChEBI" id="CHEBI:15361"/>
    </ligand>
</feature>
<dbReference type="GO" id="GO:0019877">
    <property type="term" value="P:diaminopimelate biosynthetic process"/>
    <property type="evidence" value="ECO:0007669"/>
    <property type="project" value="UniProtKB-UniRule"/>
</dbReference>
<feature type="active site" description="Proton donor/acceptor" evidence="12 14">
    <location>
        <position position="135"/>
    </location>
</feature>
<comment type="similarity">
    <text evidence="3 12 13">Belongs to the DapA family.</text>
</comment>
<evidence type="ECO:0000256" key="14">
    <source>
        <dbReference type="PIRSR" id="PIRSR001365-1"/>
    </source>
</evidence>
<evidence type="ECO:0000313" key="16">
    <source>
        <dbReference type="EMBL" id="MBB4631340.1"/>
    </source>
</evidence>
<comment type="caution">
    <text evidence="16">The sequence shown here is derived from an EMBL/GenBank/DDBJ whole genome shotgun (WGS) entry which is preliminary data.</text>
</comment>
<dbReference type="Gene3D" id="3.20.20.70">
    <property type="entry name" value="Aldolase class I"/>
    <property type="match status" value="1"/>
</dbReference>
<dbReference type="AlphaFoldDB" id="A0A7W7F5F1"/>
<dbReference type="PROSITE" id="PS00665">
    <property type="entry name" value="DHDPS_1"/>
    <property type="match status" value="1"/>
</dbReference>
<dbReference type="InterPro" id="IPR020625">
    <property type="entry name" value="Schiff_base-form_aldolases_AS"/>
</dbReference>
<keyword evidence="6 12" id="KW-0028">Amino-acid biosynthesis</keyword>
<keyword evidence="7 12" id="KW-0220">Diaminopimelate biosynthesis</keyword>
<feature type="site" description="Part of a proton relay during catalysis" evidence="12">
    <location>
        <position position="46"/>
    </location>
</feature>
<dbReference type="InterPro" id="IPR013785">
    <property type="entry name" value="Aldolase_TIM"/>
</dbReference>
<evidence type="ECO:0000256" key="2">
    <source>
        <dbReference type="ARBA" id="ARBA00005120"/>
    </source>
</evidence>
<dbReference type="HAMAP" id="MF_00418">
    <property type="entry name" value="DapA"/>
    <property type="match status" value="1"/>
</dbReference>
<dbReference type="NCBIfam" id="TIGR00674">
    <property type="entry name" value="dapA"/>
    <property type="match status" value="1"/>
</dbReference>
<feature type="site" description="Part of a proton relay during catalysis" evidence="12">
    <location>
        <position position="109"/>
    </location>
</feature>
<feature type="binding site" evidence="12 15">
    <location>
        <position position="47"/>
    </location>
    <ligand>
        <name>pyruvate</name>
        <dbReference type="ChEBI" id="CHEBI:15361"/>
    </ligand>
</feature>
<evidence type="ECO:0000256" key="13">
    <source>
        <dbReference type="PIRNR" id="PIRNR001365"/>
    </source>
</evidence>
<evidence type="ECO:0000256" key="9">
    <source>
        <dbReference type="ARBA" id="ARBA00023239"/>
    </source>
</evidence>
<dbReference type="PROSITE" id="PS00666">
    <property type="entry name" value="DHDPS_2"/>
    <property type="match status" value="1"/>
</dbReference>
<comment type="function">
    <text evidence="1 12">Catalyzes the condensation of (S)-aspartate-beta-semialdehyde [(S)-ASA] and pyruvate to 4-hydroxy-tetrahydrodipicolinate (HTPA).</text>
</comment>
<dbReference type="EC" id="4.3.3.7" evidence="4 12"/>
<organism evidence="16 17">
    <name type="scientific">Sphingosinicella soli</name>
    <dbReference type="NCBI Taxonomy" id="333708"/>
    <lineage>
        <taxon>Bacteria</taxon>
        <taxon>Pseudomonadati</taxon>
        <taxon>Pseudomonadota</taxon>
        <taxon>Alphaproteobacteria</taxon>
        <taxon>Sphingomonadales</taxon>
        <taxon>Sphingosinicellaceae</taxon>
        <taxon>Sphingosinicella</taxon>
    </lineage>
</organism>
<comment type="subunit">
    <text evidence="12">Homotetramer; dimer of dimers.</text>
</comment>
<dbReference type="CDD" id="cd00950">
    <property type="entry name" value="DHDPS"/>
    <property type="match status" value="1"/>
</dbReference>
<protein>
    <recommendedName>
        <fullName evidence="4 12">4-hydroxy-tetrahydrodipicolinate synthase</fullName>
        <shortName evidence="12">HTPA synthase</shortName>
        <ecNumber evidence="4 12">4.3.3.7</ecNumber>
    </recommendedName>
</protein>
<evidence type="ECO:0000256" key="7">
    <source>
        <dbReference type="ARBA" id="ARBA00022915"/>
    </source>
</evidence>
<dbReference type="InterPro" id="IPR002220">
    <property type="entry name" value="DapA-like"/>
</dbReference>
<evidence type="ECO:0000256" key="11">
    <source>
        <dbReference type="ARBA" id="ARBA00047836"/>
    </source>
</evidence>
<dbReference type="Pfam" id="PF00701">
    <property type="entry name" value="DHDPS"/>
    <property type="match status" value="1"/>
</dbReference>
<keyword evidence="8 12" id="KW-0457">Lysine biosynthesis</keyword>
<dbReference type="GO" id="GO:0008840">
    <property type="term" value="F:4-hydroxy-tetrahydrodipicolinate synthase activity"/>
    <property type="evidence" value="ECO:0007669"/>
    <property type="project" value="UniProtKB-UniRule"/>
</dbReference>
<dbReference type="Proteomes" id="UP000566324">
    <property type="component" value="Unassembled WGS sequence"/>
</dbReference>
<dbReference type="EMBL" id="JACHNZ010000008">
    <property type="protein sequence ID" value="MBB4631340.1"/>
    <property type="molecule type" value="Genomic_DNA"/>
</dbReference>
<comment type="subcellular location">
    <subcellularLocation>
        <location evidence="12">Cytoplasm</location>
    </subcellularLocation>
</comment>
<dbReference type="SMART" id="SM01130">
    <property type="entry name" value="DHDPS"/>
    <property type="match status" value="1"/>
</dbReference>
<evidence type="ECO:0000256" key="12">
    <source>
        <dbReference type="HAMAP-Rule" id="MF_00418"/>
    </source>
</evidence>
<accession>A0A7W7F5F1</accession>
<dbReference type="InterPro" id="IPR005263">
    <property type="entry name" value="DapA"/>
</dbReference>
<dbReference type="PANTHER" id="PTHR12128:SF66">
    <property type="entry name" value="4-HYDROXY-2-OXOGLUTARATE ALDOLASE, MITOCHONDRIAL"/>
    <property type="match status" value="1"/>
</dbReference>
<keyword evidence="10 12" id="KW-0704">Schiff base</keyword>
<comment type="pathway">
    <text evidence="2 12">Amino-acid biosynthesis; L-lysine biosynthesis via DAP pathway; (S)-tetrahydrodipicolinate from L-aspartate: step 3/4.</text>
</comment>
<evidence type="ECO:0000256" key="6">
    <source>
        <dbReference type="ARBA" id="ARBA00022605"/>
    </source>
</evidence>
<evidence type="ECO:0000256" key="10">
    <source>
        <dbReference type="ARBA" id="ARBA00023270"/>
    </source>
</evidence>
<dbReference type="InterPro" id="IPR020624">
    <property type="entry name" value="Schiff_base-form_aldolases_CS"/>
</dbReference>
<gene>
    <name evidence="12" type="primary">dapA</name>
    <name evidence="16" type="ORF">GGQ98_000948</name>
</gene>
<evidence type="ECO:0000256" key="3">
    <source>
        <dbReference type="ARBA" id="ARBA00007592"/>
    </source>
</evidence>
<dbReference type="PRINTS" id="PR00146">
    <property type="entry name" value="DHPICSNTHASE"/>
</dbReference>
<comment type="caution">
    <text evidence="12">Was originally thought to be a dihydrodipicolinate synthase (DHDPS), catalyzing the condensation of (S)-aspartate-beta-semialdehyde [(S)-ASA] and pyruvate to dihydrodipicolinate (DHDP). However, it was shown in E.coli that the product of the enzymatic reaction is not dihydrodipicolinate but in fact (4S)-4-hydroxy-2,3,4,5-tetrahydro-(2S)-dipicolinic acid (HTPA), and that the consecutive dehydration reaction leading to DHDP is not spontaneous but catalyzed by DapB.</text>
</comment>
<dbReference type="SUPFAM" id="SSF51569">
    <property type="entry name" value="Aldolase"/>
    <property type="match status" value="1"/>
</dbReference>
<evidence type="ECO:0000256" key="8">
    <source>
        <dbReference type="ARBA" id="ARBA00023154"/>
    </source>
</evidence>
<evidence type="ECO:0000256" key="15">
    <source>
        <dbReference type="PIRSR" id="PIRSR001365-2"/>
    </source>
</evidence>
<dbReference type="UniPathway" id="UPA00034">
    <property type="reaction ID" value="UER00017"/>
</dbReference>
<dbReference type="GO" id="GO:0009089">
    <property type="term" value="P:lysine biosynthetic process via diaminopimelate"/>
    <property type="evidence" value="ECO:0007669"/>
    <property type="project" value="UniProtKB-UniRule"/>
</dbReference>
<name>A0A7W7F5F1_9SPHN</name>
<evidence type="ECO:0000256" key="5">
    <source>
        <dbReference type="ARBA" id="ARBA00022490"/>
    </source>
</evidence>
<feature type="active site" description="Schiff-base intermediate with substrate" evidence="12 14">
    <location>
        <position position="163"/>
    </location>
</feature>